<dbReference type="OMA" id="AWVQERW"/>
<gene>
    <name evidence="2" type="ORF">LLEC1_04235</name>
</gene>
<sequence>MARTKQTARRSVRALITLTRFYLPPDQEWPVWSVEEGGDPHAGPLDGVEGAHWMRIGRLIDDPEQAVYIIDWSLLHHFKAFQSSPACAEFLRNLPESKKTPASTIPGAEMQQLTLDDDVSLSPPGSRFLLLKDCTETCLRNFYQIITLTTFSVPGTLDSNTWPQLFKPLREKFRGTMPSGPHVTNEHPHNWRWTSNAWFMALEEDSWAAEKFGTAAKREGRAGDDASSHAIFCHIYLWKGFSNPRKQEAAAAADPGAAEKRQRALAKTKPPATAHVQERWAIRSIPSWRMEEDVSCENADEEKEEEEEEDEEEAEEI</sequence>
<feature type="region of interest" description="Disordered" evidence="1">
    <location>
        <begin position="248"/>
        <end position="317"/>
    </location>
</feature>
<feature type="compositionally biased region" description="Acidic residues" evidence="1">
    <location>
        <begin position="293"/>
        <end position="317"/>
    </location>
</feature>
<evidence type="ECO:0000313" key="2">
    <source>
        <dbReference type="EMBL" id="OAQ96934.1"/>
    </source>
</evidence>
<accession>A0A179I3Z4</accession>
<dbReference type="EMBL" id="LUKN01003793">
    <property type="protein sequence ID" value="OAQ96934.1"/>
    <property type="molecule type" value="Genomic_DNA"/>
</dbReference>
<proteinExistence type="predicted"/>
<dbReference type="OrthoDB" id="5142818at2759"/>
<reference evidence="2 3" key="1">
    <citation type="submission" date="2016-03" db="EMBL/GenBank/DDBJ databases">
        <title>Fine-scale spatial genetic structure of a fungal parasite of coffee scale insects.</title>
        <authorList>
            <person name="Jackson D."/>
            <person name="Zemenick K.A."/>
            <person name="Malloure B."/>
            <person name="Quandt C.A."/>
            <person name="James T.Y."/>
        </authorList>
    </citation>
    <scope>NUCLEOTIDE SEQUENCE [LARGE SCALE GENOMIC DNA]</scope>
    <source>
        <strain evidence="2 3">UM487</strain>
    </source>
</reference>
<evidence type="ECO:0000256" key="1">
    <source>
        <dbReference type="SAM" id="MobiDB-lite"/>
    </source>
</evidence>
<organism evidence="2 3">
    <name type="scientific">Cordyceps confragosa</name>
    <name type="common">Lecanicillium lecanii</name>
    <dbReference type="NCBI Taxonomy" id="2714763"/>
    <lineage>
        <taxon>Eukaryota</taxon>
        <taxon>Fungi</taxon>
        <taxon>Dikarya</taxon>
        <taxon>Ascomycota</taxon>
        <taxon>Pezizomycotina</taxon>
        <taxon>Sordariomycetes</taxon>
        <taxon>Hypocreomycetidae</taxon>
        <taxon>Hypocreales</taxon>
        <taxon>Cordycipitaceae</taxon>
        <taxon>Akanthomyces</taxon>
    </lineage>
</organism>
<dbReference type="Proteomes" id="UP000243081">
    <property type="component" value="Unassembled WGS sequence"/>
</dbReference>
<dbReference type="AlphaFoldDB" id="A0A179I3Z4"/>
<name>A0A179I3Z4_CORDF</name>
<keyword evidence="3" id="KW-1185">Reference proteome</keyword>
<protein>
    <submittedName>
        <fullName evidence="2">Uncharacterized protein</fullName>
    </submittedName>
</protein>
<dbReference type="Gene3D" id="3.30.70.100">
    <property type="match status" value="1"/>
</dbReference>
<evidence type="ECO:0000313" key="3">
    <source>
        <dbReference type="Proteomes" id="UP000243081"/>
    </source>
</evidence>
<comment type="caution">
    <text evidence="2">The sequence shown here is derived from an EMBL/GenBank/DDBJ whole genome shotgun (WGS) entry which is preliminary data.</text>
</comment>